<feature type="transmembrane region" description="Helical" evidence="2">
    <location>
        <begin position="38"/>
        <end position="57"/>
    </location>
</feature>
<gene>
    <name evidence="3" type="primary">fxsA</name>
    <name evidence="3" type="ORF">AArcS_2870</name>
</gene>
<dbReference type="GO" id="GO:0016020">
    <property type="term" value="C:membrane"/>
    <property type="evidence" value="ECO:0007669"/>
    <property type="project" value="InterPro"/>
</dbReference>
<dbReference type="AlphaFoldDB" id="A0A897MPH5"/>
<feature type="region of interest" description="Disordered" evidence="1">
    <location>
        <begin position="145"/>
        <end position="207"/>
    </location>
</feature>
<dbReference type="PANTHER" id="PTHR35335:SF1">
    <property type="entry name" value="UPF0716 PROTEIN FXSA"/>
    <property type="match status" value="1"/>
</dbReference>
<dbReference type="KEGG" id="hara:AArcS_2870"/>
<dbReference type="PANTHER" id="PTHR35335">
    <property type="entry name" value="UPF0716 PROTEIN FXSA"/>
    <property type="match status" value="1"/>
</dbReference>
<accession>A0A897MPH5</accession>
<keyword evidence="2" id="KW-0472">Membrane</keyword>
<feature type="transmembrane region" description="Helical" evidence="2">
    <location>
        <begin position="7"/>
        <end position="32"/>
    </location>
</feature>
<keyword evidence="4" id="KW-1185">Reference proteome</keyword>
<feature type="compositionally biased region" description="Acidic residues" evidence="1">
    <location>
        <begin position="183"/>
        <end position="207"/>
    </location>
</feature>
<organism evidence="3 4">
    <name type="scientific">Natranaeroarchaeum sulfidigenes</name>
    <dbReference type="NCBI Taxonomy" id="2784880"/>
    <lineage>
        <taxon>Archaea</taxon>
        <taxon>Methanobacteriati</taxon>
        <taxon>Methanobacteriota</taxon>
        <taxon>Stenosarchaea group</taxon>
        <taxon>Halobacteria</taxon>
        <taxon>Halobacteriales</taxon>
        <taxon>Natronoarchaeaceae</taxon>
        <taxon>Natranaeroarchaeum</taxon>
    </lineage>
</organism>
<keyword evidence="2" id="KW-0812">Transmembrane</keyword>
<dbReference type="Proteomes" id="UP000663586">
    <property type="component" value="Chromosome"/>
</dbReference>
<protein>
    <submittedName>
        <fullName evidence="3">Protein affecting phage T7 exclusion by the F plasmid</fullName>
    </submittedName>
</protein>
<dbReference type="EMBL" id="CP064786">
    <property type="protein sequence ID" value="QSG04060.1"/>
    <property type="molecule type" value="Genomic_DNA"/>
</dbReference>
<evidence type="ECO:0000256" key="2">
    <source>
        <dbReference type="SAM" id="Phobius"/>
    </source>
</evidence>
<evidence type="ECO:0000313" key="4">
    <source>
        <dbReference type="Proteomes" id="UP000663586"/>
    </source>
</evidence>
<proteinExistence type="predicted"/>
<dbReference type="InterPro" id="IPR007313">
    <property type="entry name" value="FxsA"/>
</dbReference>
<evidence type="ECO:0000256" key="1">
    <source>
        <dbReference type="SAM" id="MobiDB-lite"/>
    </source>
</evidence>
<dbReference type="Pfam" id="PF04186">
    <property type="entry name" value="FxsA"/>
    <property type="match status" value="1"/>
</dbReference>
<sequence>MCMFKRILALLMLIPLLDSVLLVALGVFWVSWIGGLEIVLLVVLTALIGTLAVHAEGKRTIRKLQGSLRAGEVPTNQLIDGGFLIAAGAFLLTPGLVTDLIGFLLVIPPTRIAIRAVVKKFVIVPYIDKQTGGFATGNVYTFGFPGDTGEGPGPARGGDPFDISGGSGSADDSFDASRRSDGGDDVYDLGDDSYDVEFDESGESSDR</sequence>
<reference evidence="3" key="1">
    <citation type="submission" date="2020-11" db="EMBL/GenBank/DDBJ databases">
        <title>Carbohydrate-dependent, anaerobic sulfur respiration: A novel catabolism in halophilic archaea.</title>
        <authorList>
            <person name="Sorokin D.Y."/>
            <person name="Messina E."/>
            <person name="Smedile F."/>
            <person name="La Cono V."/>
            <person name="Hallsworth J.E."/>
            <person name="Yakimov M.M."/>
        </authorList>
    </citation>
    <scope>NUCLEOTIDE SEQUENCE</scope>
    <source>
        <strain evidence="3">AArc-S</strain>
    </source>
</reference>
<name>A0A897MPH5_9EURY</name>
<keyword evidence="2" id="KW-1133">Transmembrane helix</keyword>
<evidence type="ECO:0000313" key="3">
    <source>
        <dbReference type="EMBL" id="QSG04060.1"/>
    </source>
</evidence>
<dbReference type="NCBIfam" id="NF008528">
    <property type="entry name" value="PRK11463.1-2"/>
    <property type="match status" value="1"/>
</dbReference>
<feature type="compositionally biased region" description="Gly residues" evidence="1">
    <location>
        <begin position="146"/>
        <end position="156"/>
    </location>
</feature>
<feature type="transmembrane region" description="Helical" evidence="2">
    <location>
        <begin position="78"/>
        <end position="107"/>
    </location>
</feature>